<name>A0A0C3FLM6_PILCF</name>
<evidence type="ECO:0000313" key="2">
    <source>
        <dbReference type="Proteomes" id="UP000054166"/>
    </source>
</evidence>
<gene>
    <name evidence="1" type="ORF">PILCRDRAFT_377124</name>
</gene>
<proteinExistence type="predicted"/>
<sequence>MTLCHNVQSSCGKLEKSAALILSVLDTARDRGKRSVKWSRAEVNTLRKFLFILSSRNSPRWRRFARYDGEMNEDGDPNIRDQEIERFRTRHGLRNARCAWLFSVQNLLETPHWRIPTNDRILEDDRRKYEEDMRYRQLAIYETPRQEGSKNTGCAPLECEFPLTDSSLGIEEGVNTLLATDGEREQSCFEQKMNLPRPCLSSSHESTSVAHAVPLTKIYAISPNLAILLSRVELTLSDDFNFDSGSSNVSIFADFPRTTTQVTYRPPLSEIALSFCNKDPSSWTPEDIQREFDFRHHQILDGKIVYSRLADAMEIAIHKLSPSSVWALNQVLWQGCK</sequence>
<dbReference type="HOGENOM" id="CLU_824165_0_0_1"/>
<reference evidence="1 2" key="1">
    <citation type="submission" date="2014-04" db="EMBL/GenBank/DDBJ databases">
        <authorList>
            <consortium name="DOE Joint Genome Institute"/>
            <person name="Kuo A."/>
            <person name="Tarkka M."/>
            <person name="Buscot F."/>
            <person name="Kohler A."/>
            <person name="Nagy L.G."/>
            <person name="Floudas D."/>
            <person name="Copeland A."/>
            <person name="Barry K.W."/>
            <person name="Cichocki N."/>
            <person name="Veneault-Fourrey C."/>
            <person name="LaButti K."/>
            <person name="Lindquist E.A."/>
            <person name="Lipzen A."/>
            <person name="Lundell T."/>
            <person name="Morin E."/>
            <person name="Murat C."/>
            <person name="Sun H."/>
            <person name="Tunlid A."/>
            <person name="Henrissat B."/>
            <person name="Grigoriev I.V."/>
            <person name="Hibbett D.S."/>
            <person name="Martin F."/>
            <person name="Nordberg H.P."/>
            <person name="Cantor M.N."/>
            <person name="Hua S.X."/>
        </authorList>
    </citation>
    <scope>NUCLEOTIDE SEQUENCE [LARGE SCALE GENOMIC DNA]</scope>
    <source>
        <strain evidence="1 2">F 1598</strain>
    </source>
</reference>
<reference evidence="2" key="2">
    <citation type="submission" date="2015-01" db="EMBL/GenBank/DDBJ databases">
        <title>Evolutionary Origins and Diversification of the Mycorrhizal Mutualists.</title>
        <authorList>
            <consortium name="DOE Joint Genome Institute"/>
            <consortium name="Mycorrhizal Genomics Consortium"/>
            <person name="Kohler A."/>
            <person name="Kuo A."/>
            <person name="Nagy L.G."/>
            <person name="Floudas D."/>
            <person name="Copeland A."/>
            <person name="Barry K.W."/>
            <person name="Cichocki N."/>
            <person name="Veneault-Fourrey C."/>
            <person name="LaButti K."/>
            <person name="Lindquist E.A."/>
            <person name="Lipzen A."/>
            <person name="Lundell T."/>
            <person name="Morin E."/>
            <person name="Murat C."/>
            <person name="Riley R."/>
            <person name="Ohm R."/>
            <person name="Sun H."/>
            <person name="Tunlid A."/>
            <person name="Henrissat B."/>
            <person name="Grigoriev I.V."/>
            <person name="Hibbett D.S."/>
            <person name="Martin F."/>
        </authorList>
    </citation>
    <scope>NUCLEOTIDE SEQUENCE [LARGE SCALE GENOMIC DNA]</scope>
    <source>
        <strain evidence="2">F 1598</strain>
    </source>
</reference>
<dbReference type="OrthoDB" id="2801371at2759"/>
<accession>A0A0C3FLM6</accession>
<dbReference type="Proteomes" id="UP000054166">
    <property type="component" value="Unassembled WGS sequence"/>
</dbReference>
<evidence type="ECO:0000313" key="1">
    <source>
        <dbReference type="EMBL" id="KIM84970.1"/>
    </source>
</evidence>
<dbReference type="InParanoid" id="A0A0C3FLM6"/>
<dbReference type="AlphaFoldDB" id="A0A0C3FLM6"/>
<keyword evidence="2" id="KW-1185">Reference proteome</keyword>
<organism evidence="1 2">
    <name type="scientific">Piloderma croceum (strain F 1598)</name>
    <dbReference type="NCBI Taxonomy" id="765440"/>
    <lineage>
        <taxon>Eukaryota</taxon>
        <taxon>Fungi</taxon>
        <taxon>Dikarya</taxon>
        <taxon>Basidiomycota</taxon>
        <taxon>Agaricomycotina</taxon>
        <taxon>Agaricomycetes</taxon>
        <taxon>Agaricomycetidae</taxon>
        <taxon>Atheliales</taxon>
        <taxon>Atheliaceae</taxon>
        <taxon>Piloderma</taxon>
    </lineage>
</organism>
<dbReference type="EMBL" id="KN832986">
    <property type="protein sequence ID" value="KIM84970.1"/>
    <property type="molecule type" value="Genomic_DNA"/>
</dbReference>
<protein>
    <submittedName>
        <fullName evidence="1">Uncharacterized protein</fullName>
    </submittedName>
</protein>